<evidence type="ECO:0000256" key="1">
    <source>
        <dbReference type="SAM" id="MobiDB-lite"/>
    </source>
</evidence>
<feature type="region of interest" description="Disordered" evidence="1">
    <location>
        <begin position="102"/>
        <end position="130"/>
    </location>
</feature>
<organism evidence="2 3">
    <name type="scientific">Iris pallida</name>
    <name type="common">Sweet iris</name>
    <dbReference type="NCBI Taxonomy" id="29817"/>
    <lineage>
        <taxon>Eukaryota</taxon>
        <taxon>Viridiplantae</taxon>
        <taxon>Streptophyta</taxon>
        <taxon>Embryophyta</taxon>
        <taxon>Tracheophyta</taxon>
        <taxon>Spermatophyta</taxon>
        <taxon>Magnoliopsida</taxon>
        <taxon>Liliopsida</taxon>
        <taxon>Asparagales</taxon>
        <taxon>Iridaceae</taxon>
        <taxon>Iridoideae</taxon>
        <taxon>Irideae</taxon>
        <taxon>Iris</taxon>
    </lineage>
</organism>
<feature type="compositionally biased region" description="Pro residues" evidence="1">
    <location>
        <begin position="107"/>
        <end position="116"/>
    </location>
</feature>
<gene>
    <name evidence="2" type="ORF">M6B38_335240</name>
</gene>
<evidence type="ECO:0000313" key="2">
    <source>
        <dbReference type="EMBL" id="KAJ6834567.1"/>
    </source>
</evidence>
<proteinExistence type="predicted"/>
<dbReference type="EMBL" id="JANAVB010014306">
    <property type="protein sequence ID" value="KAJ6834567.1"/>
    <property type="molecule type" value="Genomic_DNA"/>
</dbReference>
<evidence type="ECO:0000313" key="3">
    <source>
        <dbReference type="Proteomes" id="UP001140949"/>
    </source>
</evidence>
<name>A0AAX6H208_IRIPA</name>
<reference evidence="2" key="2">
    <citation type="submission" date="2023-04" db="EMBL/GenBank/DDBJ databases">
        <authorList>
            <person name="Bruccoleri R.E."/>
            <person name="Oakeley E.J."/>
            <person name="Faust A.-M."/>
            <person name="Dessus-Babus S."/>
            <person name="Altorfer M."/>
            <person name="Burckhardt D."/>
            <person name="Oertli M."/>
            <person name="Naumann U."/>
            <person name="Petersen F."/>
            <person name="Wong J."/>
        </authorList>
    </citation>
    <scope>NUCLEOTIDE SEQUENCE</scope>
    <source>
        <strain evidence="2">GSM-AAB239-AS_SAM_17_03QT</strain>
        <tissue evidence="2">Leaf</tissue>
    </source>
</reference>
<dbReference type="Proteomes" id="UP001140949">
    <property type="component" value="Unassembled WGS sequence"/>
</dbReference>
<accession>A0AAX6H208</accession>
<reference evidence="2" key="1">
    <citation type="journal article" date="2023" name="GigaByte">
        <title>Genome assembly of the bearded iris, Iris pallida Lam.</title>
        <authorList>
            <person name="Bruccoleri R.E."/>
            <person name="Oakeley E.J."/>
            <person name="Faust A.M.E."/>
            <person name="Altorfer M."/>
            <person name="Dessus-Babus S."/>
            <person name="Burckhardt D."/>
            <person name="Oertli M."/>
            <person name="Naumann U."/>
            <person name="Petersen F."/>
            <person name="Wong J."/>
        </authorList>
    </citation>
    <scope>NUCLEOTIDE SEQUENCE</scope>
    <source>
        <strain evidence="2">GSM-AAB239-AS_SAM_17_03QT</strain>
    </source>
</reference>
<comment type="caution">
    <text evidence="2">The sequence shown here is derived from an EMBL/GenBank/DDBJ whole genome shotgun (WGS) entry which is preliminary data.</text>
</comment>
<dbReference type="AlphaFoldDB" id="A0AAX6H208"/>
<sequence length="130" mass="13360">MSPTEPCTARACCAARTPPWLPLSRVAPGSTSSAECIARSVLSPALPPAHAHQPASARPAARGRSRAPCQHGAAGARPNHFTAVPFLEQVSAPSMVPCSASLHRRLPLPPTSPPFPADELPGAPNLPTLG</sequence>
<feature type="compositionally biased region" description="Low complexity" evidence="1">
    <location>
        <begin position="46"/>
        <end position="68"/>
    </location>
</feature>
<keyword evidence="3" id="KW-1185">Reference proteome</keyword>
<protein>
    <submittedName>
        <fullName evidence="2">Uncharacterized protein</fullName>
    </submittedName>
</protein>
<feature type="region of interest" description="Disordered" evidence="1">
    <location>
        <begin position="46"/>
        <end position="76"/>
    </location>
</feature>